<name>A0A662DBT3_UNCAE</name>
<dbReference type="PANTHER" id="PTHR11516">
    <property type="entry name" value="PYRUVATE DEHYDROGENASE E1 COMPONENT, ALPHA SUBUNIT BACTERIAL AND ORGANELLAR"/>
    <property type="match status" value="1"/>
</dbReference>
<keyword evidence="2" id="KW-0560">Oxidoreductase</keyword>
<dbReference type="InterPro" id="IPR050642">
    <property type="entry name" value="PDH_E1_Alpha_Subunit"/>
</dbReference>
<dbReference type="InterPro" id="IPR001017">
    <property type="entry name" value="DH_E1"/>
</dbReference>
<evidence type="ECO:0000256" key="3">
    <source>
        <dbReference type="ARBA" id="ARBA00023052"/>
    </source>
</evidence>
<evidence type="ECO:0000259" key="4">
    <source>
        <dbReference type="Pfam" id="PF00676"/>
    </source>
</evidence>
<sequence length="126" mass="14442">ADSYGIPGVTFDGNDVLLVYQQVKKAAQFAREGGGPTLLVAETYRWKGHSRSDAERYRTKEEVASWRKRCPITRFKRFLKENKVASDEEFARIEKEVERSIEEAVEFAQKSPFPPCSSLEKHVYAP</sequence>
<feature type="domain" description="Dehydrogenase E1 component" evidence="4">
    <location>
        <begin position="2"/>
        <end position="115"/>
    </location>
</feature>
<evidence type="ECO:0000256" key="1">
    <source>
        <dbReference type="ARBA" id="ARBA00001964"/>
    </source>
</evidence>
<feature type="non-terminal residue" evidence="5">
    <location>
        <position position="1"/>
    </location>
</feature>
<evidence type="ECO:0000313" key="6">
    <source>
        <dbReference type="Proteomes" id="UP000280417"/>
    </source>
</evidence>
<dbReference type="AlphaFoldDB" id="A0A662DBT3"/>
<evidence type="ECO:0000313" key="5">
    <source>
        <dbReference type="EMBL" id="RLE12935.1"/>
    </source>
</evidence>
<dbReference type="SUPFAM" id="SSF52518">
    <property type="entry name" value="Thiamin diphosphate-binding fold (THDP-binding)"/>
    <property type="match status" value="1"/>
</dbReference>
<protein>
    <recommendedName>
        <fullName evidence="4">Dehydrogenase E1 component domain-containing protein</fullName>
    </recommendedName>
</protein>
<dbReference type="PANTHER" id="PTHR11516:SF60">
    <property type="entry name" value="PYRUVATE DEHYDROGENASE E1 COMPONENT SUBUNIT ALPHA"/>
    <property type="match status" value="1"/>
</dbReference>
<accession>A0A662DBT3</accession>
<dbReference type="Gene3D" id="3.40.50.970">
    <property type="match status" value="1"/>
</dbReference>
<gene>
    <name evidence="5" type="ORF">DRJ04_05250</name>
</gene>
<reference evidence="5 6" key="1">
    <citation type="submission" date="2018-06" db="EMBL/GenBank/DDBJ databases">
        <title>Extensive metabolic versatility and redundancy in microbially diverse, dynamic hydrothermal sediments.</title>
        <authorList>
            <person name="Dombrowski N."/>
            <person name="Teske A."/>
            <person name="Baker B.J."/>
        </authorList>
    </citation>
    <scope>NUCLEOTIDE SEQUENCE [LARGE SCALE GENOMIC DNA]</scope>
    <source>
        <strain evidence="5">B3_G15</strain>
    </source>
</reference>
<keyword evidence="3" id="KW-0786">Thiamine pyrophosphate</keyword>
<dbReference type="Proteomes" id="UP000280417">
    <property type="component" value="Unassembled WGS sequence"/>
</dbReference>
<dbReference type="InterPro" id="IPR029061">
    <property type="entry name" value="THDP-binding"/>
</dbReference>
<dbReference type="GO" id="GO:0006086">
    <property type="term" value="P:pyruvate decarboxylation to acetyl-CoA"/>
    <property type="evidence" value="ECO:0007669"/>
    <property type="project" value="TreeGrafter"/>
</dbReference>
<comment type="caution">
    <text evidence="5">The sequence shown here is derived from an EMBL/GenBank/DDBJ whole genome shotgun (WGS) entry which is preliminary data.</text>
</comment>
<dbReference type="EMBL" id="QMQA01000128">
    <property type="protein sequence ID" value="RLE12935.1"/>
    <property type="molecule type" value="Genomic_DNA"/>
</dbReference>
<evidence type="ECO:0000256" key="2">
    <source>
        <dbReference type="ARBA" id="ARBA00023002"/>
    </source>
</evidence>
<comment type="cofactor">
    <cofactor evidence="1">
        <name>thiamine diphosphate</name>
        <dbReference type="ChEBI" id="CHEBI:58937"/>
    </cofactor>
</comment>
<organism evidence="5 6">
    <name type="scientific">Aerophobetes bacterium</name>
    <dbReference type="NCBI Taxonomy" id="2030807"/>
    <lineage>
        <taxon>Bacteria</taxon>
        <taxon>Candidatus Aerophobota</taxon>
    </lineage>
</organism>
<dbReference type="GO" id="GO:0004739">
    <property type="term" value="F:pyruvate dehydrogenase (acetyl-transferring) activity"/>
    <property type="evidence" value="ECO:0007669"/>
    <property type="project" value="TreeGrafter"/>
</dbReference>
<proteinExistence type="predicted"/>
<dbReference type="Pfam" id="PF00676">
    <property type="entry name" value="E1_dh"/>
    <property type="match status" value="1"/>
</dbReference>